<proteinExistence type="predicted"/>
<name>A0A8T2AK06_ARASU</name>
<keyword evidence="1" id="KW-0812">Transmembrane</keyword>
<evidence type="ECO:0000313" key="3">
    <source>
        <dbReference type="Proteomes" id="UP000694251"/>
    </source>
</evidence>
<reference evidence="2 3" key="1">
    <citation type="submission" date="2020-12" db="EMBL/GenBank/DDBJ databases">
        <title>Concerted genomic and epigenomic changes stabilize Arabidopsis allopolyploids.</title>
        <authorList>
            <person name="Chen Z."/>
        </authorList>
    </citation>
    <scope>NUCLEOTIDE SEQUENCE [LARGE SCALE GENOMIC DNA]</scope>
    <source>
        <strain evidence="2">As9502</strain>
        <tissue evidence="2">Leaf</tissue>
    </source>
</reference>
<keyword evidence="1" id="KW-0472">Membrane</keyword>
<evidence type="ECO:0000313" key="2">
    <source>
        <dbReference type="EMBL" id="KAG7572416.1"/>
    </source>
</evidence>
<feature type="transmembrane region" description="Helical" evidence="1">
    <location>
        <begin position="34"/>
        <end position="55"/>
    </location>
</feature>
<dbReference type="EMBL" id="JAEFBJ010000009">
    <property type="protein sequence ID" value="KAG7572416.1"/>
    <property type="molecule type" value="Genomic_DNA"/>
</dbReference>
<sequence length="79" mass="8958">MPFPNVQLITQMAPIPYLSPTVKFRLSSSPYDPLHFSAIGFLWMASNIILFKDIFVVDKLLMAKKLIKGLFVKGWCAVL</sequence>
<evidence type="ECO:0000256" key="1">
    <source>
        <dbReference type="SAM" id="Phobius"/>
    </source>
</evidence>
<organism evidence="2 3">
    <name type="scientific">Arabidopsis suecica</name>
    <name type="common">Swedish thale-cress</name>
    <name type="synonym">Cardaminopsis suecica</name>
    <dbReference type="NCBI Taxonomy" id="45249"/>
    <lineage>
        <taxon>Eukaryota</taxon>
        <taxon>Viridiplantae</taxon>
        <taxon>Streptophyta</taxon>
        <taxon>Embryophyta</taxon>
        <taxon>Tracheophyta</taxon>
        <taxon>Spermatophyta</taxon>
        <taxon>Magnoliopsida</taxon>
        <taxon>eudicotyledons</taxon>
        <taxon>Gunneridae</taxon>
        <taxon>Pentapetalae</taxon>
        <taxon>rosids</taxon>
        <taxon>malvids</taxon>
        <taxon>Brassicales</taxon>
        <taxon>Brassicaceae</taxon>
        <taxon>Camelineae</taxon>
        <taxon>Arabidopsis</taxon>
    </lineage>
</organism>
<dbReference type="Proteomes" id="UP000694251">
    <property type="component" value="Chromosome 9"/>
</dbReference>
<keyword evidence="3" id="KW-1185">Reference proteome</keyword>
<comment type="caution">
    <text evidence="2">The sequence shown here is derived from an EMBL/GenBank/DDBJ whole genome shotgun (WGS) entry which is preliminary data.</text>
</comment>
<accession>A0A8T2AK06</accession>
<gene>
    <name evidence="2" type="ORF">ISN44_As09g007820</name>
</gene>
<protein>
    <submittedName>
        <fullName evidence="2">Uncharacterized protein</fullName>
    </submittedName>
</protein>
<keyword evidence="1" id="KW-1133">Transmembrane helix</keyword>
<dbReference type="AlphaFoldDB" id="A0A8T2AK06"/>